<dbReference type="Gene3D" id="3.40.50.1460">
    <property type="match status" value="1"/>
</dbReference>
<dbReference type="CDD" id="cd02258">
    <property type="entry name" value="Peptidase_C25_N"/>
    <property type="match status" value="1"/>
</dbReference>
<evidence type="ECO:0000313" key="4">
    <source>
        <dbReference type="EMBL" id="GAA4048030.1"/>
    </source>
</evidence>
<evidence type="ECO:0000259" key="3">
    <source>
        <dbReference type="Pfam" id="PF01364"/>
    </source>
</evidence>
<keyword evidence="1 2" id="KW-0732">Signal</keyword>
<gene>
    <name evidence="4" type="primary">porU</name>
    <name evidence="4" type="ORF">GCM10022388_12010</name>
</gene>
<dbReference type="NCBIfam" id="NF033707">
    <property type="entry name" value="T9SS_sortase"/>
    <property type="match status" value="1"/>
</dbReference>
<dbReference type="SUPFAM" id="SSF52129">
    <property type="entry name" value="Caspase-like"/>
    <property type="match status" value="1"/>
</dbReference>
<dbReference type="RefSeq" id="WP_345092155.1">
    <property type="nucleotide sequence ID" value="NZ_BAABCS010000013.1"/>
</dbReference>
<dbReference type="InterPro" id="IPR029030">
    <property type="entry name" value="Caspase-like_dom_sf"/>
</dbReference>
<accession>A0ABP7UN07</accession>
<evidence type="ECO:0000313" key="5">
    <source>
        <dbReference type="Proteomes" id="UP001500426"/>
    </source>
</evidence>
<dbReference type="Gene3D" id="2.60.40.4070">
    <property type="match status" value="1"/>
</dbReference>
<organism evidence="4 5">
    <name type="scientific">Flavobacterium chungnamense</name>
    <dbReference type="NCBI Taxonomy" id="706182"/>
    <lineage>
        <taxon>Bacteria</taxon>
        <taxon>Pseudomonadati</taxon>
        <taxon>Bacteroidota</taxon>
        <taxon>Flavobacteriia</taxon>
        <taxon>Flavobacteriales</taxon>
        <taxon>Flavobacteriaceae</taxon>
        <taxon>Flavobacterium</taxon>
    </lineage>
</organism>
<evidence type="ECO:0000256" key="2">
    <source>
        <dbReference type="SAM" id="SignalP"/>
    </source>
</evidence>
<keyword evidence="5" id="KW-1185">Reference proteome</keyword>
<dbReference type="NCBIfam" id="TIGR04183">
    <property type="entry name" value="Por_Secre_tail"/>
    <property type="match status" value="1"/>
</dbReference>
<dbReference type="InterPro" id="IPR029031">
    <property type="entry name" value="Gingipain_N_sf"/>
</dbReference>
<feature type="chain" id="PRO_5047358092" evidence="2">
    <location>
        <begin position="19"/>
        <end position="1275"/>
    </location>
</feature>
<dbReference type="Proteomes" id="UP001500426">
    <property type="component" value="Unassembled WGS sequence"/>
</dbReference>
<evidence type="ECO:0000256" key="1">
    <source>
        <dbReference type="ARBA" id="ARBA00022729"/>
    </source>
</evidence>
<proteinExistence type="predicted"/>
<sequence>MKKIYFYLFLFSSVLVFAQQSKNITIDWIDKTNYSFGEYKVNVPVFKTDSYNFDFAKKEIFFTSKVEVSDLIDENSLMISDVVYEGILESQLGDLNKENIKNSISASLKNVIARDKKYVVLQFYPIIKDGIGYKKVKSLTYTFNISSVSNKINSIQNQFSISNSVLSSGKWNRFYVEKSGVYKLSKSFLSSLGFDMNSVNPTKIKIYGNGGRMLPLSNSEYYPDDLEENAIEVIGEQDGSFDNDDYILFYAEGVDNWSQENETHLNLYSERSYYYVNVIGADGKRISLMSQPSAGSTLNLTTFDDYQFHEVDLTNIGRLGRVWFGENFNIDDEQTFDFNFPNIVASSPAKVTVHTGGNSFVDTSFSIAVNALNIGTINLPEVDLNSGTEASHGSIVSNVPGATNFNVKLTYNNNGVPTSKGYLDYISISCKSNLTGFGKQFRFTYNDAPLQTGVAQYELSNATGISQIWDITDIYNVTSVKNPNQNSFSFKSNLGIKKKYIAIDESDLYTPLKESNASVTNQDVKGTIFNNAQGNFEDIDYLIITPRSINAQAEKLANFHRSYSNLNVKVVNLDNIYQEFGGGKQDIGAIRNFVKYVYHNASSPSERVKYLNLFGDASFDFKDRIPNNTNVVPIYHATNSYYSGELSFASDDFFALMDTNEGDPFYSFAADIAVGRMLVSSVQQAEEMVNKVIEYHDIKSYGSWRNNYVAISDDSDKDPDASLQIKQNNLTDVIYAQKQFINFKKILLDSYQQQTSAGGERYPQANEDITNAFEKGALVFNYLGHGGEDGLTGERIWDKFDGYDFNNRYRYPLFITITCEFSRFDNPYRPTAGEYTYWNPKGGAISMITTIRSIGQYNAEIFNDILAEKLFSYGSNQYVSIAEALRLAKASSNNNSSTRVVAYLGDPALMLSIPKPKVVLTKVNDVSITQPIDDLKALSYVKLSGEVQDENGNLLSSYNGELAVNVFDKNYNKSTFDNDGYSPVMSFVNLGETIFRGNASVNNGKFEFGFVVPRDIKIPLGNGRVSFYAKRDQVLLDKTGYNIDIKVGGINTNAVADNTPPRVRLYMNDESFVNGGITNESPFFLAFVEDEHGINTASGIGHDIVAILDGDETKPYILNDYYETELNDYTKGKIRFPFRNLSKGLHTIVFKAWDVYNNFISAEIQFVVADSGDITLTNVLNYPNPFVSYTQFWFNHNKPFEPLEVQVQIMTITGKVVKTINQTVTTEGFLSREVSWDGKDDFGDKIGKGVYIYKLTVRSTVSNNKSEKIEKLVIL</sequence>
<dbReference type="InterPro" id="IPR001769">
    <property type="entry name" value="Gingipain"/>
</dbReference>
<dbReference type="EMBL" id="BAABCS010000013">
    <property type="protein sequence ID" value="GAA4048030.1"/>
    <property type="molecule type" value="Genomic_DNA"/>
</dbReference>
<dbReference type="Gene3D" id="3.40.50.10390">
    <property type="entry name" value="Gingipain r, domain 1"/>
    <property type="match status" value="1"/>
</dbReference>
<dbReference type="Pfam" id="PF01364">
    <property type="entry name" value="Peptidase_C25"/>
    <property type="match status" value="1"/>
</dbReference>
<comment type="caution">
    <text evidence="4">The sequence shown here is derived from an EMBL/GenBank/DDBJ whole genome shotgun (WGS) entry which is preliminary data.</text>
</comment>
<dbReference type="InterPro" id="IPR026444">
    <property type="entry name" value="Secre_tail"/>
</dbReference>
<name>A0ABP7UN07_9FLAO</name>
<protein>
    <submittedName>
        <fullName evidence="4">Type IX secretion system sortase PorU</fullName>
    </submittedName>
</protein>
<feature type="signal peptide" evidence="2">
    <location>
        <begin position="1"/>
        <end position="18"/>
    </location>
</feature>
<reference evidence="5" key="1">
    <citation type="journal article" date="2019" name="Int. J. Syst. Evol. Microbiol.">
        <title>The Global Catalogue of Microorganisms (GCM) 10K type strain sequencing project: providing services to taxonomists for standard genome sequencing and annotation.</title>
        <authorList>
            <consortium name="The Broad Institute Genomics Platform"/>
            <consortium name="The Broad Institute Genome Sequencing Center for Infectious Disease"/>
            <person name="Wu L."/>
            <person name="Ma J."/>
        </authorList>
    </citation>
    <scope>NUCLEOTIDE SEQUENCE [LARGE SCALE GENOMIC DNA]</scope>
    <source>
        <strain evidence="5">JCM 17068</strain>
    </source>
</reference>
<feature type="domain" description="Gingipain" evidence="3">
    <location>
        <begin position="541"/>
        <end position="911"/>
    </location>
</feature>